<organism evidence="1">
    <name type="scientific">Siphoviridae sp. ctJT77</name>
    <dbReference type="NCBI Taxonomy" id="2825432"/>
    <lineage>
        <taxon>Viruses</taxon>
        <taxon>Duplodnaviria</taxon>
        <taxon>Heunggongvirae</taxon>
        <taxon>Uroviricota</taxon>
        <taxon>Caudoviricetes</taxon>
    </lineage>
</organism>
<accession>A0A8S5UZM3</accession>
<name>A0A8S5UZM3_9CAUD</name>
<proteinExistence type="predicted"/>
<protein>
    <submittedName>
        <fullName evidence="1">Uncharacterized protein</fullName>
    </submittedName>
</protein>
<evidence type="ECO:0000313" key="1">
    <source>
        <dbReference type="EMBL" id="DAF99891.1"/>
    </source>
</evidence>
<dbReference type="EMBL" id="BK016174">
    <property type="protein sequence ID" value="DAF99891.1"/>
    <property type="molecule type" value="Genomic_DNA"/>
</dbReference>
<reference evidence="1" key="1">
    <citation type="journal article" date="2021" name="Proc. Natl. Acad. Sci. U.S.A.">
        <title>A Catalog of Tens of Thousands of Viruses from Human Metagenomes Reveals Hidden Associations with Chronic Diseases.</title>
        <authorList>
            <person name="Tisza M.J."/>
            <person name="Buck C.B."/>
        </authorList>
    </citation>
    <scope>NUCLEOTIDE SEQUENCE</scope>
    <source>
        <strain evidence="1">CtJT77</strain>
    </source>
</reference>
<sequence>MKTAWSEERLGYQPSQFEKVNDNTYIQRRNIRRDTLTKDSTESEPGWICEARFISDDIYEDFIEVMNSPAQEQIVKNFTTIQNKQDGTDENTITLMLGTADLYEKLEDISGKLDSLTAKEG</sequence>